<dbReference type="InterPro" id="IPR027417">
    <property type="entry name" value="P-loop_NTPase"/>
</dbReference>
<dbReference type="PANTHER" id="PTHR42939">
    <property type="entry name" value="ABC TRANSPORTER ATP-BINDING PROTEIN ALBC-RELATED"/>
    <property type="match status" value="1"/>
</dbReference>
<organism evidence="5 6">
    <name type="scientific">Trueperella pyogenes</name>
    <dbReference type="NCBI Taxonomy" id="1661"/>
    <lineage>
        <taxon>Bacteria</taxon>
        <taxon>Bacillati</taxon>
        <taxon>Actinomycetota</taxon>
        <taxon>Actinomycetes</taxon>
        <taxon>Actinomycetales</taxon>
        <taxon>Actinomycetaceae</taxon>
        <taxon>Trueperella</taxon>
    </lineage>
</organism>
<proteinExistence type="predicted"/>
<dbReference type="RefSeq" id="WP_114949309.1">
    <property type="nucleotide sequence ID" value="NZ_CP033905.1"/>
</dbReference>
<evidence type="ECO:0000313" key="5">
    <source>
        <dbReference type="EMBL" id="AZR06749.1"/>
    </source>
</evidence>
<accession>A0A3Q9GHL9</accession>
<dbReference type="SMART" id="SM00382">
    <property type="entry name" value="AAA"/>
    <property type="match status" value="1"/>
</dbReference>
<protein>
    <submittedName>
        <fullName evidence="5">ABC transporter ATP-binding protein</fullName>
    </submittedName>
</protein>
<evidence type="ECO:0000259" key="4">
    <source>
        <dbReference type="PROSITE" id="PS50893"/>
    </source>
</evidence>
<keyword evidence="3 5" id="KW-0067">ATP-binding</keyword>
<dbReference type="InterPro" id="IPR003593">
    <property type="entry name" value="AAA+_ATPase"/>
</dbReference>
<gene>
    <name evidence="5" type="ORF">EBQ10_05195</name>
</gene>
<dbReference type="Pfam" id="PF00005">
    <property type="entry name" value="ABC_tran"/>
    <property type="match status" value="1"/>
</dbReference>
<dbReference type="PANTHER" id="PTHR42939:SF1">
    <property type="entry name" value="ABC TRANSPORTER ATP-BINDING PROTEIN ALBC-RELATED"/>
    <property type="match status" value="1"/>
</dbReference>
<name>A0A3Q9GHL9_9ACTO</name>
<evidence type="ECO:0000256" key="3">
    <source>
        <dbReference type="ARBA" id="ARBA00022840"/>
    </source>
</evidence>
<evidence type="ECO:0000256" key="2">
    <source>
        <dbReference type="ARBA" id="ARBA00022741"/>
    </source>
</evidence>
<dbReference type="GO" id="GO:0016887">
    <property type="term" value="F:ATP hydrolysis activity"/>
    <property type="evidence" value="ECO:0007669"/>
    <property type="project" value="InterPro"/>
</dbReference>
<feature type="domain" description="ABC transporter" evidence="4">
    <location>
        <begin position="9"/>
        <end position="233"/>
    </location>
</feature>
<dbReference type="SUPFAM" id="SSF52540">
    <property type="entry name" value="P-loop containing nucleoside triphosphate hydrolases"/>
    <property type="match status" value="1"/>
</dbReference>
<sequence length="258" mass="28260">MTTIEPYGVQLRGVSYRYFRHDAVTGVNADVEAGKITGLLGRNGSGKTTLEMLIAGQLKAVGDIRVAGEPVWENPRLMPNIAFISDDPAIFRDSKLATTVELWEQVRPTFSREVVESLLDAWEVSLKKSPDKLSRGQKSAFYAALGIASRSPLTIFDEVHLGMDAVLRRDFYDVLLQDFIAHPRTIMISSHNVNEIEDLIENVLIMDSGKIVVAGSGDDVRAQYSTPGQVASLTDVLAAVNNRRTGSEALAQLGKSDR</sequence>
<evidence type="ECO:0000256" key="1">
    <source>
        <dbReference type="ARBA" id="ARBA00022448"/>
    </source>
</evidence>
<dbReference type="InterPro" id="IPR003439">
    <property type="entry name" value="ABC_transporter-like_ATP-bd"/>
</dbReference>
<keyword evidence="2" id="KW-0547">Nucleotide-binding</keyword>
<dbReference type="AlphaFoldDB" id="A0A3Q9GHL9"/>
<dbReference type="EMBL" id="CP033905">
    <property type="protein sequence ID" value="AZR06749.1"/>
    <property type="molecule type" value="Genomic_DNA"/>
</dbReference>
<reference evidence="5 6" key="1">
    <citation type="submission" date="2018-11" db="EMBL/GenBank/DDBJ databases">
        <title>Multidrug-resistant genes are associated with an 42-kb island TGI1 carrying a complex class 1 integron in a Trueperella pyogenes.</title>
        <authorList>
            <person name="Dong W."/>
        </authorList>
    </citation>
    <scope>NUCLEOTIDE SEQUENCE [LARGE SCALE GENOMIC DNA]</scope>
    <source>
        <strain evidence="5 6">TP4</strain>
    </source>
</reference>
<dbReference type="InterPro" id="IPR051782">
    <property type="entry name" value="ABC_Transporter_VariousFunc"/>
</dbReference>
<dbReference type="Gene3D" id="3.40.50.300">
    <property type="entry name" value="P-loop containing nucleotide triphosphate hydrolases"/>
    <property type="match status" value="1"/>
</dbReference>
<dbReference type="PROSITE" id="PS50893">
    <property type="entry name" value="ABC_TRANSPORTER_2"/>
    <property type="match status" value="1"/>
</dbReference>
<evidence type="ECO:0000313" key="6">
    <source>
        <dbReference type="Proteomes" id="UP000275951"/>
    </source>
</evidence>
<keyword evidence="1" id="KW-0813">Transport</keyword>
<dbReference type="GO" id="GO:0005524">
    <property type="term" value="F:ATP binding"/>
    <property type="evidence" value="ECO:0007669"/>
    <property type="project" value="UniProtKB-KW"/>
</dbReference>
<dbReference type="Proteomes" id="UP000275951">
    <property type="component" value="Chromosome"/>
</dbReference>